<protein>
    <submittedName>
        <fullName evidence="2">Uncharacterized protein</fullName>
    </submittedName>
</protein>
<reference evidence="2" key="1">
    <citation type="submission" date="2021-03" db="EMBL/GenBank/DDBJ databases">
        <title>Draft genome sequence of rust myrtle Austropuccinia psidii MF-1, a brazilian biotype.</title>
        <authorList>
            <person name="Quecine M.C."/>
            <person name="Pachon D.M.R."/>
            <person name="Bonatelli M.L."/>
            <person name="Correr F.H."/>
            <person name="Franceschini L.M."/>
            <person name="Leite T.F."/>
            <person name="Margarido G.R.A."/>
            <person name="Almeida C.A."/>
            <person name="Ferrarezi J.A."/>
            <person name="Labate C.A."/>
        </authorList>
    </citation>
    <scope>NUCLEOTIDE SEQUENCE</scope>
    <source>
        <strain evidence="2">MF-1</strain>
    </source>
</reference>
<evidence type="ECO:0000313" key="2">
    <source>
        <dbReference type="EMBL" id="MBW0461366.1"/>
    </source>
</evidence>
<keyword evidence="1" id="KW-0812">Transmembrane</keyword>
<keyword evidence="1" id="KW-0472">Membrane</keyword>
<evidence type="ECO:0000256" key="1">
    <source>
        <dbReference type="SAM" id="Phobius"/>
    </source>
</evidence>
<feature type="transmembrane region" description="Helical" evidence="1">
    <location>
        <begin position="6"/>
        <end position="29"/>
    </location>
</feature>
<evidence type="ECO:0000313" key="3">
    <source>
        <dbReference type="Proteomes" id="UP000765509"/>
    </source>
</evidence>
<keyword evidence="3" id="KW-1185">Reference proteome</keyword>
<dbReference type="Proteomes" id="UP000765509">
    <property type="component" value="Unassembled WGS sequence"/>
</dbReference>
<dbReference type="EMBL" id="AVOT02000148">
    <property type="protein sequence ID" value="MBW0461366.1"/>
    <property type="molecule type" value="Genomic_DNA"/>
</dbReference>
<accession>A0A9Q3GC34</accession>
<name>A0A9Q3GC34_9BASI</name>
<proteinExistence type="predicted"/>
<keyword evidence="1" id="KW-1133">Transmembrane helix</keyword>
<dbReference type="AlphaFoldDB" id="A0A9Q3GC34"/>
<organism evidence="2 3">
    <name type="scientific">Austropuccinia psidii MF-1</name>
    <dbReference type="NCBI Taxonomy" id="1389203"/>
    <lineage>
        <taxon>Eukaryota</taxon>
        <taxon>Fungi</taxon>
        <taxon>Dikarya</taxon>
        <taxon>Basidiomycota</taxon>
        <taxon>Pucciniomycotina</taxon>
        <taxon>Pucciniomycetes</taxon>
        <taxon>Pucciniales</taxon>
        <taxon>Sphaerophragmiaceae</taxon>
        <taxon>Austropuccinia</taxon>
    </lineage>
</organism>
<comment type="caution">
    <text evidence="2">The sequence shown here is derived from an EMBL/GenBank/DDBJ whole genome shotgun (WGS) entry which is preliminary data.</text>
</comment>
<gene>
    <name evidence="2" type="ORF">O181_001081</name>
</gene>
<sequence>MDLSPMILVVLNLLLVITFPLLSTVRLWLVNLRHLPFCLLSISLPSFPLSHYFHQEMKDVGEDVSISSLQFFQGDMNLPPLSFHASLEEQWDEEEDPEEIETGLKVVPSAYNQYLDVFVTMLSARPQKRELLLKRLLNRLKD</sequence>